<dbReference type="InterPro" id="IPR021858">
    <property type="entry name" value="Fun_TF"/>
</dbReference>
<dbReference type="Proteomes" id="UP001174694">
    <property type="component" value="Unassembled WGS sequence"/>
</dbReference>
<dbReference type="Pfam" id="PF11951">
    <property type="entry name" value="Fungal_trans_2"/>
    <property type="match status" value="1"/>
</dbReference>
<comment type="subcellular location">
    <subcellularLocation>
        <location evidence="1">Nucleus</location>
    </subcellularLocation>
</comment>
<dbReference type="InterPro" id="IPR036864">
    <property type="entry name" value="Zn2-C6_fun-type_DNA-bd_sf"/>
</dbReference>
<feature type="compositionally biased region" description="Polar residues" evidence="7">
    <location>
        <begin position="125"/>
        <end position="144"/>
    </location>
</feature>
<keyword evidence="5" id="KW-0804">Transcription</keyword>
<evidence type="ECO:0000256" key="1">
    <source>
        <dbReference type="ARBA" id="ARBA00004123"/>
    </source>
</evidence>
<keyword evidence="2" id="KW-0862">Zinc</keyword>
<evidence type="ECO:0000313" key="9">
    <source>
        <dbReference type="EMBL" id="KAJ9138929.1"/>
    </source>
</evidence>
<comment type="caution">
    <text evidence="9">The sequence shown here is derived from an EMBL/GenBank/DDBJ whole genome shotgun (WGS) entry which is preliminary data.</text>
</comment>
<dbReference type="AlphaFoldDB" id="A0AA38R8K1"/>
<sequence>MSDYYQQFLSSMSGVAANPNQNAQDAHPSTQPPPSLPFANAPIPNPYQSLGYFTGFPEPIMFSGPKSQKSRRKSAPGMEHIKHRRTRSGCYTCRSRRVKCDENHPICDRCRKGKRECVYPEPAGSKSSSTSKDGATNSQHASPESSHDEEDETERDLKLDTIPDEEEPEEEPTSQTTFRAPSLLRRASTTSSLNLKRLGTRTRQSSETPSLEGTKSSSPSASTGTANSLTPATHQFPEQTMQIPGAQPDWAHLPPDLRFYLEYYTENISHFHYSMVHDTDDFFRMILPNLALQHQPLLYAVVGFAAYHCTLTNPNGKIHEFLQYYNKSVTLLLSSLKRKEKHNLATLMTILQLATIEEYLGDWVNLMGHQRAAFEILTNLFTPESVMQTPLNRIILTWYVRFDVFVGLMGGFQTALPREWFTTFVQYCQTQVANDPDNISWKIEDFAGRLRLISRDMSLLFAGMAMGEMPGDRFLLEHGQLSRQLSEWKEELDRVLGDPGYLVTDFSYQREPDPEDFVNPYAPGTLYDYPLFATTVLGCEWHSIVIMHESQVIRMARTDISADLSRLTGLAYAICQIFETVEFWPAKPKGVLITLHPCIAIATLFLPRDAKHHMWMRRKFALLELSGLIFPQTMRTRMAELFRDQSCLRWWLPNDEGFSRTLQSIRAFADERNATTAVSAETENLREIKHIFAAMQLDVGSDASPVEAEGSASAWMDKGKDFVG</sequence>
<proteinExistence type="predicted"/>
<dbReference type="CDD" id="cd00067">
    <property type="entry name" value="GAL4"/>
    <property type="match status" value="1"/>
</dbReference>
<evidence type="ECO:0000259" key="8">
    <source>
        <dbReference type="PROSITE" id="PS50048"/>
    </source>
</evidence>
<feature type="compositionally biased region" description="Acidic residues" evidence="7">
    <location>
        <begin position="162"/>
        <end position="172"/>
    </location>
</feature>
<dbReference type="SMART" id="SM00066">
    <property type="entry name" value="GAL4"/>
    <property type="match status" value="1"/>
</dbReference>
<evidence type="ECO:0000256" key="6">
    <source>
        <dbReference type="ARBA" id="ARBA00023242"/>
    </source>
</evidence>
<gene>
    <name evidence="9" type="ORF">NKR23_g8224</name>
</gene>
<organism evidence="9 10">
    <name type="scientific">Pleurostoma richardsiae</name>
    <dbReference type="NCBI Taxonomy" id="41990"/>
    <lineage>
        <taxon>Eukaryota</taxon>
        <taxon>Fungi</taxon>
        <taxon>Dikarya</taxon>
        <taxon>Ascomycota</taxon>
        <taxon>Pezizomycotina</taxon>
        <taxon>Sordariomycetes</taxon>
        <taxon>Sordariomycetidae</taxon>
        <taxon>Calosphaeriales</taxon>
        <taxon>Pleurostomataceae</taxon>
        <taxon>Pleurostoma</taxon>
    </lineage>
</organism>
<dbReference type="SUPFAM" id="SSF57701">
    <property type="entry name" value="Zn2/Cys6 DNA-binding domain"/>
    <property type="match status" value="1"/>
</dbReference>
<dbReference type="GO" id="GO:0045944">
    <property type="term" value="P:positive regulation of transcription by RNA polymerase II"/>
    <property type="evidence" value="ECO:0007669"/>
    <property type="project" value="TreeGrafter"/>
</dbReference>
<dbReference type="PANTHER" id="PTHR37534:SF10">
    <property type="entry name" value="ZN(II)2CYS6 TRANSCRIPTION FACTOR (EUROFUNG)"/>
    <property type="match status" value="1"/>
</dbReference>
<dbReference type="EMBL" id="JANBVO010000028">
    <property type="protein sequence ID" value="KAJ9138929.1"/>
    <property type="molecule type" value="Genomic_DNA"/>
</dbReference>
<dbReference type="InterPro" id="IPR001138">
    <property type="entry name" value="Zn2Cys6_DnaBD"/>
</dbReference>
<feature type="region of interest" description="Disordered" evidence="7">
    <location>
        <begin position="15"/>
        <end position="43"/>
    </location>
</feature>
<reference evidence="9" key="1">
    <citation type="submission" date="2022-07" db="EMBL/GenBank/DDBJ databases">
        <title>Fungi with potential for degradation of polypropylene.</title>
        <authorList>
            <person name="Gostincar C."/>
        </authorList>
    </citation>
    <scope>NUCLEOTIDE SEQUENCE</scope>
    <source>
        <strain evidence="9">EXF-13308</strain>
    </source>
</reference>
<name>A0AA38R8K1_9PEZI</name>
<keyword evidence="3" id="KW-0805">Transcription regulation</keyword>
<keyword evidence="10" id="KW-1185">Reference proteome</keyword>
<feature type="compositionally biased region" description="Polar residues" evidence="7">
    <location>
        <begin position="201"/>
        <end position="231"/>
    </location>
</feature>
<evidence type="ECO:0000256" key="3">
    <source>
        <dbReference type="ARBA" id="ARBA00023015"/>
    </source>
</evidence>
<dbReference type="PANTHER" id="PTHR37534">
    <property type="entry name" value="TRANSCRIPTIONAL ACTIVATOR PROTEIN UGA3"/>
    <property type="match status" value="1"/>
</dbReference>
<dbReference type="GO" id="GO:0008270">
    <property type="term" value="F:zinc ion binding"/>
    <property type="evidence" value="ECO:0007669"/>
    <property type="project" value="InterPro"/>
</dbReference>
<dbReference type="PROSITE" id="PS50048">
    <property type="entry name" value="ZN2_CY6_FUNGAL_2"/>
    <property type="match status" value="1"/>
</dbReference>
<feature type="compositionally biased region" description="Polar residues" evidence="7">
    <location>
        <begin position="15"/>
        <end position="29"/>
    </location>
</feature>
<feature type="compositionally biased region" description="Low complexity" evidence="7">
    <location>
        <begin position="182"/>
        <end position="195"/>
    </location>
</feature>
<evidence type="ECO:0000256" key="7">
    <source>
        <dbReference type="SAM" id="MobiDB-lite"/>
    </source>
</evidence>
<feature type="region of interest" description="Disordered" evidence="7">
    <location>
        <begin position="117"/>
        <end position="231"/>
    </location>
</feature>
<evidence type="ECO:0000313" key="10">
    <source>
        <dbReference type="Proteomes" id="UP001174694"/>
    </source>
</evidence>
<evidence type="ECO:0000256" key="5">
    <source>
        <dbReference type="ARBA" id="ARBA00023163"/>
    </source>
</evidence>
<evidence type="ECO:0000256" key="4">
    <source>
        <dbReference type="ARBA" id="ARBA00023125"/>
    </source>
</evidence>
<dbReference type="Gene3D" id="4.10.240.10">
    <property type="entry name" value="Zn(2)-C6 fungal-type DNA-binding domain"/>
    <property type="match status" value="1"/>
</dbReference>
<dbReference type="PROSITE" id="PS00463">
    <property type="entry name" value="ZN2_CY6_FUNGAL_1"/>
    <property type="match status" value="1"/>
</dbReference>
<dbReference type="Pfam" id="PF00172">
    <property type="entry name" value="Zn_clus"/>
    <property type="match status" value="1"/>
</dbReference>
<keyword evidence="6" id="KW-0539">Nucleus</keyword>
<evidence type="ECO:0000256" key="2">
    <source>
        <dbReference type="ARBA" id="ARBA00022833"/>
    </source>
</evidence>
<accession>A0AA38R8K1</accession>
<dbReference type="GO" id="GO:0000976">
    <property type="term" value="F:transcription cis-regulatory region binding"/>
    <property type="evidence" value="ECO:0007669"/>
    <property type="project" value="TreeGrafter"/>
</dbReference>
<protein>
    <submittedName>
        <fullName evidence="9">C6 finger domain-containing protein</fullName>
    </submittedName>
</protein>
<dbReference type="GO" id="GO:0000981">
    <property type="term" value="F:DNA-binding transcription factor activity, RNA polymerase II-specific"/>
    <property type="evidence" value="ECO:0007669"/>
    <property type="project" value="InterPro"/>
</dbReference>
<feature type="domain" description="Zn(2)-C6 fungal-type" evidence="8">
    <location>
        <begin position="89"/>
        <end position="119"/>
    </location>
</feature>
<keyword evidence="4" id="KW-0238">DNA-binding</keyword>
<dbReference type="GO" id="GO:0005634">
    <property type="term" value="C:nucleus"/>
    <property type="evidence" value="ECO:0007669"/>
    <property type="project" value="UniProtKB-SubCell"/>
</dbReference>
<feature type="region of interest" description="Disordered" evidence="7">
    <location>
        <begin position="61"/>
        <end position="85"/>
    </location>
</feature>